<dbReference type="Proteomes" id="UP000824120">
    <property type="component" value="Chromosome 8"/>
</dbReference>
<dbReference type="AlphaFoldDB" id="A0A9J5XSY2"/>
<name>A0A9J5XSY2_SOLCO</name>
<comment type="caution">
    <text evidence="1">The sequence shown here is derived from an EMBL/GenBank/DDBJ whole genome shotgun (WGS) entry which is preliminary data.</text>
</comment>
<reference evidence="1 2" key="1">
    <citation type="submission" date="2020-09" db="EMBL/GenBank/DDBJ databases">
        <title>De no assembly of potato wild relative species, Solanum commersonii.</title>
        <authorList>
            <person name="Cho K."/>
        </authorList>
    </citation>
    <scope>NUCLEOTIDE SEQUENCE [LARGE SCALE GENOMIC DNA]</scope>
    <source>
        <strain evidence="1">LZ3.2</strain>
        <tissue evidence="1">Leaf</tissue>
    </source>
</reference>
<organism evidence="1 2">
    <name type="scientific">Solanum commersonii</name>
    <name type="common">Commerson's wild potato</name>
    <name type="synonym">Commerson's nightshade</name>
    <dbReference type="NCBI Taxonomy" id="4109"/>
    <lineage>
        <taxon>Eukaryota</taxon>
        <taxon>Viridiplantae</taxon>
        <taxon>Streptophyta</taxon>
        <taxon>Embryophyta</taxon>
        <taxon>Tracheophyta</taxon>
        <taxon>Spermatophyta</taxon>
        <taxon>Magnoliopsida</taxon>
        <taxon>eudicotyledons</taxon>
        <taxon>Gunneridae</taxon>
        <taxon>Pentapetalae</taxon>
        <taxon>asterids</taxon>
        <taxon>lamiids</taxon>
        <taxon>Solanales</taxon>
        <taxon>Solanaceae</taxon>
        <taxon>Solanoideae</taxon>
        <taxon>Solaneae</taxon>
        <taxon>Solanum</taxon>
    </lineage>
</organism>
<gene>
    <name evidence="1" type="ORF">H5410_041396</name>
</gene>
<accession>A0A9J5XSY2</accession>
<protein>
    <submittedName>
        <fullName evidence="1">Uncharacterized protein</fullName>
    </submittedName>
</protein>
<keyword evidence="2" id="KW-1185">Reference proteome</keyword>
<feature type="non-terminal residue" evidence="1">
    <location>
        <position position="1"/>
    </location>
</feature>
<proteinExistence type="predicted"/>
<evidence type="ECO:0000313" key="1">
    <source>
        <dbReference type="EMBL" id="KAG5590882.1"/>
    </source>
</evidence>
<evidence type="ECO:0000313" key="2">
    <source>
        <dbReference type="Proteomes" id="UP000824120"/>
    </source>
</evidence>
<sequence length="133" mass="14784">MLCSSIQIPKNQGFTSVIGTKYFKKDVSNSATQNSIMNGHNKTQLTHAKINCALKDSSCDLPLLKNFKLTILASNTSSSLTKLRNQIQRSHSQRCTQCMTSPIGLPIFSNQPLFQLTQDQKGIYKACNRAECK</sequence>
<dbReference type="EMBL" id="JACXVP010000008">
    <property type="protein sequence ID" value="KAG5590882.1"/>
    <property type="molecule type" value="Genomic_DNA"/>
</dbReference>